<reference evidence="3" key="1">
    <citation type="submission" date="2010-11" db="EMBL/GenBank/DDBJ databases">
        <title>The complete genome of Desulfurococcus mucosus DSM 2162.</title>
        <authorList>
            <consortium name="US DOE Joint Genome Institute (JGI-PGF)"/>
            <person name="Lucas S."/>
            <person name="Copeland A."/>
            <person name="Lapidus A."/>
            <person name="Bruce D."/>
            <person name="Goodwin L."/>
            <person name="Pitluck S."/>
            <person name="Kyrpides N."/>
            <person name="Mavromatis K."/>
            <person name="Pagani I."/>
            <person name="Ivanova N."/>
            <person name="Ovchinnikova G."/>
            <person name="Chertkov O."/>
            <person name="Held B."/>
            <person name="Brettin T."/>
            <person name="Detter J.C."/>
            <person name="Tapia R."/>
            <person name="Han C."/>
            <person name="Land M."/>
            <person name="Hauser L."/>
            <person name="Markowitz V."/>
            <person name="Cheng J.-F."/>
            <person name="Hugenholtz P."/>
            <person name="Woyke T."/>
            <person name="Wu D."/>
            <person name="Wirth R."/>
            <person name="Bilek Y."/>
            <person name="Hader T."/>
            <person name="Klenk H.-P."/>
            <person name="Eisen J.A."/>
        </authorList>
    </citation>
    <scope>NUCLEOTIDE SEQUENCE [LARGE SCALE GENOMIC DNA]</scope>
    <source>
        <strain evidence="3">ATCC 35584 / DSM 2162 / JCM 9187 / O7/1</strain>
    </source>
</reference>
<keyword evidence="3" id="KW-1185">Reference proteome</keyword>
<proteinExistence type="predicted"/>
<dbReference type="eggNOG" id="arCOG11910">
    <property type="taxonomic scope" value="Archaea"/>
</dbReference>
<gene>
    <name evidence="2" type="ordered locus">Desmu_0411</name>
</gene>
<sequence precursor="true">MKALNNLTLLGLGVAAAASLLAAYALLTGDTGLLGAAASAVMAGGVVAVASTAPAEPSQQALHYYTGMLAAGSTAVLEDLDLLDAKPCAVNKGGRILIAFTKAACTQGVDPGVGFHGGSPYYAIPVEPLGEAVPAGSPGGLADALRVILVEELGVCRSVRVEEAGGVVKVRMQGVAGGLREYAGYPVNPAVLILLAAVAGVTGTGAVVLVDGKEVPGGVEVSLRVEKPVEAG</sequence>
<dbReference type="STRING" id="765177.Desmu_0411"/>
<protein>
    <submittedName>
        <fullName evidence="2">Uncharacterized protein</fullName>
    </submittedName>
</protein>
<accession>E8R8A4</accession>
<name>E8R8A4_DESM0</name>
<organism evidence="2 3">
    <name type="scientific">Desulfurococcus mucosus (strain ATCC 35584 / DSM 2162 / JCM 9187 / O7/1)</name>
    <dbReference type="NCBI Taxonomy" id="765177"/>
    <lineage>
        <taxon>Archaea</taxon>
        <taxon>Thermoproteota</taxon>
        <taxon>Thermoprotei</taxon>
        <taxon>Desulfurococcales</taxon>
        <taxon>Desulfurococcaceae</taxon>
        <taxon>Desulfurococcus</taxon>
    </lineage>
</organism>
<dbReference type="AlphaFoldDB" id="E8R8A4"/>
<dbReference type="HOGENOM" id="CLU_1192589_0_0_2"/>
<keyword evidence="1" id="KW-0812">Transmembrane</keyword>
<dbReference type="KEGG" id="dmu:Desmu_0411"/>
<reference evidence="2 3" key="2">
    <citation type="journal article" date="2011" name="Stand. Genomic Sci.">
        <title>Complete genome sequence of Desulfurococcus mucosus type strain (O7/1).</title>
        <authorList>
            <person name="Wirth R."/>
            <person name="Chertkov O."/>
            <person name="Held B."/>
            <person name="Lapidus A."/>
            <person name="Nolan M."/>
            <person name="Lucas S."/>
            <person name="Hammon N."/>
            <person name="Deshpande S."/>
            <person name="Cheng J.F."/>
            <person name="Tapia R."/>
            <person name="Han C."/>
            <person name="Goodwin L."/>
            <person name="Pitluck S."/>
            <person name="Liolios K."/>
            <person name="Ioanna P."/>
            <person name="Ivanova N."/>
            <person name="Mavromatis K."/>
            <person name="Mikhailova N."/>
            <person name="Pati A."/>
            <person name="Chen A."/>
            <person name="Palaniappan K."/>
            <person name="Land M."/>
            <person name="Hauser L."/>
            <person name="Chang Y.J."/>
            <person name="Jeffries C.D."/>
            <person name="Bilek Y."/>
            <person name="Hader T."/>
            <person name="Rohde M."/>
            <person name="Spring S."/>
            <person name="Sikorski J."/>
            <person name="Goker M."/>
            <person name="Woyke T."/>
            <person name="Bristow J."/>
            <person name="Eisen J.A."/>
            <person name="Markowitz V."/>
            <person name="Hugenholtz P."/>
            <person name="Kyrpides N.C."/>
            <person name="Klenk H.P."/>
        </authorList>
    </citation>
    <scope>NUCLEOTIDE SEQUENCE [LARGE SCALE GENOMIC DNA]</scope>
    <source>
        <strain evidence="3">ATCC 35584 / DSM 2162 / JCM 9187 / O7/1</strain>
    </source>
</reference>
<evidence type="ECO:0000313" key="2">
    <source>
        <dbReference type="EMBL" id="ADV64730.1"/>
    </source>
</evidence>
<feature type="transmembrane region" description="Helical" evidence="1">
    <location>
        <begin position="190"/>
        <end position="210"/>
    </location>
</feature>
<keyword evidence="1" id="KW-1133">Transmembrane helix</keyword>
<keyword evidence="1" id="KW-0472">Membrane</keyword>
<dbReference type="Proteomes" id="UP000001068">
    <property type="component" value="Chromosome"/>
</dbReference>
<evidence type="ECO:0000256" key="1">
    <source>
        <dbReference type="SAM" id="Phobius"/>
    </source>
</evidence>
<dbReference type="EMBL" id="CP002363">
    <property type="protein sequence ID" value="ADV64730.1"/>
    <property type="molecule type" value="Genomic_DNA"/>
</dbReference>
<feature type="transmembrane region" description="Helical" evidence="1">
    <location>
        <begin position="33"/>
        <end position="53"/>
    </location>
</feature>
<evidence type="ECO:0000313" key="3">
    <source>
        <dbReference type="Proteomes" id="UP000001068"/>
    </source>
</evidence>